<evidence type="ECO:0000313" key="4">
    <source>
        <dbReference type="EMBL" id="KAK1441200.1"/>
    </source>
</evidence>
<evidence type="ECO:0000256" key="1">
    <source>
        <dbReference type="ARBA" id="ARBA00023125"/>
    </source>
</evidence>
<dbReference type="AlphaFoldDB" id="A0AAD8LEQ3"/>
<feature type="domain" description="Replication protein A 70 kDa DNA-binding subunit B/D first OB fold" evidence="2">
    <location>
        <begin position="3"/>
        <end position="78"/>
    </location>
</feature>
<gene>
    <name evidence="4" type="ORF">QVD17_07041</name>
</gene>
<dbReference type="InterPro" id="IPR012340">
    <property type="entry name" value="NA-bd_OB-fold"/>
</dbReference>
<accession>A0AAD8LEQ3</accession>
<dbReference type="Pfam" id="PF16900">
    <property type="entry name" value="REPA_OB_2"/>
    <property type="match status" value="1"/>
</dbReference>
<dbReference type="GO" id="GO:0003677">
    <property type="term" value="F:DNA binding"/>
    <property type="evidence" value="ECO:0007669"/>
    <property type="project" value="UniProtKB-KW"/>
</dbReference>
<keyword evidence="1" id="KW-0238">DNA-binding</keyword>
<comment type="caution">
    <text evidence="4">The sequence shown here is derived from an EMBL/GenBank/DDBJ whole genome shotgun (WGS) entry which is preliminary data.</text>
</comment>
<dbReference type="CDD" id="cd04481">
    <property type="entry name" value="RPA1_DBD_B_like"/>
    <property type="match status" value="1"/>
</dbReference>
<sequence length="201" mass="23018">MQFIHISDLRPNITDKWKITVMVSRAWTSYNPKTNRVFSYDIIVSDDQGGSIHAYIPANLIHVFKNVFKEGRVYRIHNHVPFNLLSDRAHVDKYLTDVIGNLQEWGYVDNQSQFKLNDCDVRNIVLSDECGQKFRVSLWGKVATRLSDADIKSYGNERIVLIITSCKIRRFKGAPSVVTTVGSHVYVNLALPIDACNIYIK</sequence>
<reference evidence="4" key="1">
    <citation type="journal article" date="2023" name="bioRxiv">
        <title>Improved chromosome-level genome assembly for marigold (Tagetes erecta).</title>
        <authorList>
            <person name="Jiang F."/>
            <person name="Yuan L."/>
            <person name="Wang S."/>
            <person name="Wang H."/>
            <person name="Xu D."/>
            <person name="Wang A."/>
            <person name="Fan W."/>
        </authorList>
    </citation>
    <scope>NUCLEOTIDE SEQUENCE</scope>
    <source>
        <strain evidence="4">WSJ</strain>
        <tissue evidence="4">Leaf</tissue>
    </source>
</reference>
<keyword evidence="5" id="KW-1185">Reference proteome</keyword>
<dbReference type="SUPFAM" id="SSF50249">
    <property type="entry name" value="Nucleic acid-binding proteins"/>
    <property type="match status" value="2"/>
</dbReference>
<evidence type="ECO:0008006" key="6">
    <source>
        <dbReference type="Google" id="ProtNLM"/>
    </source>
</evidence>
<organism evidence="4 5">
    <name type="scientific">Tagetes erecta</name>
    <name type="common">African marigold</name>
    <dbReference type="NCBI Taxonomy" id="13708"/>
    <lineage>
        <taxon>Eukaryota</taxon>
        <taxon>Viridiplantae</taxon>
        <taxon>Streptophyta</taxon>
        <taxon>Embryophyta</taxon>
        <taxon>Tracheophyta</taxon>
        <taxon>Spermatophyta</taxon>
        <taxon>Magnoliopsida</taxon>
        <taxon>eudicotyledons</taxon>
        <taxon>Gunneridae</taxon>
        <taxon>Pentapetalae</taxon>
        <taxon>asterids</taxon>
        <taxon>campanulids</taxon>
        <taxon>Asterales</taxon>
        <taxon>Asteraceae</taxon>
        <taxon>Asteroideae</taxon>
        <taxon>Heliantheae alliance</taxon>
        <taxon>Tageteae</taxon>
        <taxon>Tagetes</taxon>
    </lineage>
</organism>
<evidence type="ECO:0000259" key="3">
    <source>
        <dbReference type="Pfam" id="PF16900"/>
    </source>
</evidence>
<evidence type="ECO:0000259" key="2">
    <source>
        <dbReference type="Pfam" id="PF02721"/>
    </source>
</evidence>
<dbReference type="Gene3D" id="2.40.50.140">
    <property type="entry name" value="Nucleic acid-binding proteins"/>
    <property type="match status" value="2"/>
</dbReference>
<dbReference type="Proteomes" id="UP001229421">
    <property type="component" value="Unassembled WGS sequence"/>
</dbReference>
<feature type="domain" description="Replication protein A OB" evidence="3">
    <location>
        <begin position="95"/>
        <end position="187"/>
    </location>
</feature>
<dbReference type="EMBL" id="JAUHHV010000001">
    <property type="protein sequence ID" value="KAK1441200.1"/>
    <property type="molecule type" value="Genomic_DNA"/>
</dbReference>
<dbReference type="PANTHER" id="PTHR47165">
    <property type="entry name" value="OS03G0429900 PROTEIN"/>
    <property type="match status" value="1"/>
</dbReference>
<evidence type="ECO:0000313" key="5">
    <source>
        <dbReference type="Proteomes" id="UP001229421"/>
    </source>
</evidence>
<dbReference type="InterPro" id="IPR031657">
    <property type="entry name" value="REPA_OB_2"/>
</dbReference>
<name>A0AAD8LEQ3_TARER</name>
<protein>
    <recommendedName>
        <fullName evidence="6">Replication protein A OB domain-containing protein</fullName>
    </recommendedName>
</protein>
<dbReference type="PANTHER" id="PTHR47165:SF4">
    <property type="entry name" value="OS03G0429900 PROTEIN"/>
    <property type="match status" value="1"/>
</dbReference>
<dbReference type="InterPro" id="IPR003871">
    <property type="entry name" value="RFA1B/D_OB_1st"/>
</dbReference>
<dbReference type="Pfam" id="PF02721">
    <property type="entry name" value="DUF223"/>
    <property type="match status" value="1"/>
</dbReference>
<proteinExistence type="predicted"/>